<feature type="transmembrane region" description="Helical" evidence="2">
    <location>
        <begin position="234"/>
        <end position="253"/>
    </location>
</feature>
<keyword evidence="2" id="KW-0472">Membrane</keyword>
<comment type="caution">
    <text evidence="4">The sequence shown here is derived from an EMBL/GenBank/DDBJ whole genome shotgun (WGS) entry which is preliminary data.</text>
</comment>
<gene>
    <name evidence="4" type="ORF">GP486_007381</name>
</gene>
<keyword evidence="5" id="KW-1185">Reference proteome</keyword>
<keyword evidence="2" id="KW-1133">Transmembrane helix</keyword>
<dbReference type="AlphaFoldDB" id="A0A9P8IFW2"/>
<feature type="region of interest" description="Disordered" evidence="1">
    <location>
        <begin position="1"/>
        <end position="34"/>
    </location>
</feature>
<proteinExistence type="predicted"/>
<sequence>MPSSTRDRAFPYPARVPPPPPQQPPPQLSSQLPPQPAIAAPQLAYRWRDIGYRGASEWMASEDDFFIIRRFAALNTRVLLAKQAEISRLEQQLDEMDDPALMIDNSTFLGDMHPQRRALIERLWKELKEYNDFVKAYSDLKARPPATKHELLNVGGWVLDNEGAICAEESTFIAKENHHDLMPVTPKVETPFRRWMSLRKRFLAIWPFKKEPSPYLKHVDSDGSVYFSDKLTDGFVYGVTVVLAMVMLIGPLWWLNFVNDNTKRLYIITFFVFVFSITVGAVTGARTFETVAATAGYAAVLMVFMQIGNNSSALSTQDLAKAIATAIIQSQRNLTSRSSITPLPSEIAKGFTF</sequence>
<dbReference type="PANTHER" id="PTHR34502:SF4">
    <property type="entry name" value="DUF6594 DOMAIN-CONTAINING PROTEIN"/>
    <property type="match status" value="1"/>
</dbReference>
<feature type="compositionally biased region" description="Pro residues" evidence="1">
    <location>
        <begin position="14"/>
        <end position="27"/>
    </location>
</feature>
<organism evidence="4 5">
    <name type="scientific">Trichoglossum hirsutum</name>
    <dbReference type="NCBI Taxonomy" id="265104"/>
    <lineage>
        <taxon>Eukaryota</taxon>
        <taxon>Fungi</taxon>
        <taxon>Dikarya</taxon>
        <taxon>Ascomycota</taxon>
        <taxon>Pezizomycotina</taxon>
        <taxon>Geoglossomycetes</taxon>
        <taxon>Geoglossales</taxon>
        <taxon>Geoglossaceae</taxon>
        <taxon>Trichoglossum</taxon>
    </lineage>
</organism>
<name>A0A9P8IFW2_9PEZI</name>
<feature type="transmembrane region" description="Helical" evidence="2">
    <location>
        <begin position="265"/>
        <end position="285"/>
    </location>
</feature>
<feature type="transmembrane region" description="Helical" evidence="2">
    <location>
        <begin position="291"/>
        <end position="308"/>
    </location>
</feature>
<evidence type="ECO:0000313" key="4">
    <source>
        <dbReference type="EMBL" id="KAH0551403.1"/>
    </source>
</evidence>
<dbReference type="Proteomes" id="UP000750711">
    <property type="component" value="Unassembled WGS sequence"/>
</dbReference>
<dbReference type="EMBL" id="JAGHQM010002051">
    <property type="protein sequence ID" value="KAH0551403.1"/>
    <property type="molecule type" value="Genomic_DNA"/>
</dbReference>
<dbReference type="PANTHER" id="PTHR34502">
    <property type="entry name" value="DUF6594 DOMAIN-CONTAINING PROTEIN-RELATED"/>
    <property type="match status" value="1"/>
</dbReference>
<dbReference type="InterPro" id="IPR046529">
    <property type="entry name" value="DUF6594"/>
</dbReference>
<dbReference type="Pfam" id="PF20237">
    <property type="entry name" value="DUF6594"/>
    <property type="match status" value="1"/>
</dbReference>
<accession>A0A9P8IFW2</accession>
<evidence type="ECO:0000256" key="1">
    <source>
        <dbReference type="SAM" id="MobiDB-lite"/>
    </source>
</evidence>
<feature type="domain" description="DUF6594" evidence="3">
    <location>
        <begin position="52"/>
        <end position="302"/>
    </location>
</feature>
<protein>
    <recommendedName>
        <fullName evidence="3">DUF6594 domain-containing protein</fullName>
    </recommendedName>
</protein>
<reference evidence="4" key="1">
    <citation type="submission" date="2021-03" db="EMBL/GenBank/DDBJ databases">
        <title>Comparative genomics and phylogenomic investigation of the class Geoglossomycetes provide insights into ecological specialization and systematics.</title>
        <authorList>
            <person name="Melie T."/>
            <person name="Pirro S."/>
            <person name="Miller A.N."/>
            <person name="Quandt A."/>
        </authorList>
    </citation>
    <scope>NUCLEOTIDE SEQUENCE</scope>
    <source>
        <strain evidence="4">CAQ_001_2017</strain>
    </source>
</reference>
<evidence type="ECO:0000259" key="3">
    <source>
        <dbReference type="Pfam" id="PF20237"/>
    </source>
</evidence>
<keyword evidence="2" id="KW-0812">Transmembrane</keyword>
<evidence type="ECO:0000256" key="2">
    <source>
        <dbReference type="SAM" id="Phobius"/>
    </source>
</evidence>
<evidence type="ECO:0000313" key="5">
    <source>
        <dbReference type="Proteomes" id="UP000750711"/>
    </source>
</evidence>